<dbReference type="EC" id="3.1.1.-" evidence="3"/>
<protein>
    <recommendedName>
        <fullName evidence="3">Carboxylic ester hydrolase</fullName>
        <ecNumber evidence="3">3.1.1.-</ecNumber>
    </recommendedName>
</protein>
<accession>A0ABR3FS25</accession>
<sequence>MGRTIIFQLLACTFFSAVCSNPIVDLGYAQYQGVFDPNLNVTNYRGVRYAAAPTGDLRWREPKPPGNVSEVQQANTDPPSCYQSQGGGGALGVAPGEVEAESEDCLFLNVAVPGSRIPSDGDLPVVVWIPGGGYIYGNASQFQASDLVKDSQNSVVSVVMQYRLGLFGFLAGNEVKENGALNIGLLDQQFALRWVREHVRLVIFLFSRFSNSPPASQISKFGGDPTKVTIWGESSGGGSVLEHIVAEDGQTNPGLFRSGISVSTFLYSHYEYNDEIPEGMYNEVLSQTNCSSSPDHFSCLRAVDAKVLATINNNINTAKFFLTSAFLPVIDGTFLTQRVTQALKQGKLNGEALLTVALTNEGVRFVNQSASVNASRVARELFPKFESKEAAAVAKQYEGLGTEVEQATLVLGECKAGRNIRWWKGNSETPLFLATFVCPTYFLTEAFGDRAFKGQFAIPPSLHTDDLRYYFPNSAIYGLPPSSYFNNTDFQKAFYQSFLSFVISQDPNVKLDPSSILPKWNRFGDGKTHSFVIYQDPNAKPELSDGKTHSEMVFNKTDDTNAPDIHSVAPDQALLERCRFWESVAALTSQ</sequence>
<comment type="caution">
    <text evidence="5">The sequence shown here is derived from an EMBL/GenBank/DDBJ whole genome shotgun (WGS) entry which is preliminary data.</text>
</comment>
<evidence type="ECO:0000256" key="2">
    <source>
        <dbReference type="ARBA" id="ARBA00022801"/>
    </source>
</evidence>
<evidence type="ECO:0000256" key="3">
    <source>
        <dbReference type="RuleBase" id="RU361235"/>
    </source>
</evidence>
<dbReference type="InterPro" id="IPR050309">
    <property type="entry name" value="Type-B_Carboxylest/Lipase"/>
</dbReference>
<reference evidence="5 6" key="1">
    <citation type="submission" date="2024-02" db="EMBL/GenBank/DDBJ databases">
        <title>A draft genome for the cacao thread blight pathogen Marasmius crinis-equi.</title>
        <authorList>
            <person name="Cohen S.P."/>
            <person name="Baruah I.K."/>
            <person name="Amoako-Attah I."/>
            <person name="Bukari Y."/>
            <person name="Meinhardt L.W."/>
            <person name="Bailey B.A."/>
        </authorList>
    </citation>
    <scope>NUCLEOTIDE SEQUENCE [LARGE SCALE GENOMIC DNA]</scope>
    <source>
        <strain evidence="5 6">GH-76</strain>
    </source>
</reference>
<comment type="similarity">
    <text evidence="1 3">Belongs to the type-B carboxylesterase/lipase family.</text>
</comment>
<proteinExistence type="inferred from homology"/>
<feature type="domain" description="Carboxylesterase type B" evidence="4">
    <location>
        <begin position="217"/>
        <end position="538"/>
    </location>
</feature>
<dbReference type="PROSITE" id="PS00122">
    <property type="entry name" value="CARBOXYLESTERASE_B_1"/>
    <property type="match status" value="1"/>
</dbReference>
<keyword evidence="3" id="KW-0732">Signal</keyword>
<evidence type="ECO:0000259" key="4">
    <source>
        <dbReference type="Pfam" id="PF00135"/>
    </source>
</evidence>
<dbReference type="PANTHER" id="PTHR11559">
    <property type="entry name" value="CARBOXYLESTERASE"/>
    <property type="match status" value="1"/>
</dbReference>
<dbReference type="InterPro" id="IPR002018">
    <property type="entry name" value="CarbesteraseB"/>
</dbReference>
<dbReference type="Pfam" id="PF00135">
    <property type="entry name" value="COesterase"/>
    <property type="match status" value="2"/>
</dbReference>
<feature type="signal peptide" evidence="3">
    <location>
        <begin position="1"/>
        <end position="20"/>
    </location>
</feature>
<dbReference type="Gene3D" id="3.40.50.1820">
    <property type="entry name" value="alpha/beta hydrolase"/>
    <property type="match status" value="1"/>
</dbReference>
<keyword evidence="6" id="KW-1185">Reference proteome</keyword>
<dbReference type="EMBL" id="JBAHYK010000110">
    <property type="protein sequence ID" value="KAL0578266.1"/>
    <property type="molecule type" value="Genomic_DNA"/>
</dbReference>
<feature type="chain" id="PRO_5044980730" description="Carboxylic ester hydrolase" evidence="3">
    <location>
        <begin position="21"/>
        <end position="590"/>
    </location>
</feature>
<dbReference type="InterPro" id="IPR029058">
    <property type="entry name" value="AB_hydrolase_fold"/>
</dbReference>
<organism evidence="5 6">
    <name type="scientific">Marasmius crinis-equi</name>
    <dbReference type="NCBI Taxonomy" id="585013"/>
    <lineage>
        <taxon>Eukaryota</taxon>
        <taxon>Fungi</taxon>
        <taxon>Dikarya</taxon>
        <taxon>Basidiomycota</taxon>
        <taxon>Agaricomycotina</taxon>
        <taxon>Agaricomycetes</taxon>
        <taxon>Agaricomycetidae</taxon>
        <taxon>Agaricales</taxon>
        <taxon>Marasmiineae</taxon>
        <taxon>Marasmiaceae</taxon>
        <taxon>Marasmius</taxon>
    </lineage>
</organism>
<evidence type="ECO:0000256" key="1">
    <source>
        <dbReference type="ARBA" id="ARBA00005964"/>
    </source>
</evidence>
<evidence type="ECO:0000313" key="5">
    <source>
        <dbReference type="EMBL" id="KAL0578266.1"/>
    </source>
</evidence>
<dbReference type="SUPFAM" id="SSF53474">
    <property type="entry name" value="alpha/beta-Hydrolases"/>
    <property type="match status" value="1"/>
</dbReference>
<name>A0ABR3FS25_9AGAR</name>
<evidence type="ECO:0000313" key="6">
    <source>
        <dbReference type="Proteomes" id="UP001465976"/>
    </source>
</evidence>
<dbReference type="InterPro" id="IPR019826">
    <property type="entry name" value="Carboxylesterase_B_AS"/>
</dbReference>
<gene>
    <name evidence="5" type="ORF">V5O48_003731</name>
</gene>
<dbReference type="Proteomes" id="UP001465976">
    <property type="component" value="Unassembled WGS sequence"/>
</dbReference>
<feature type="domain" description="Carboxylesterase type B" evidence="4">
    <location>
        <begin position="30"/>
        <end position="199"/>
    </location>
</feature>
<keyword evidence="2 3" id="KW-0378">Hydrolase</keyword>